<dbReference type="Proteomes" id="UP000271031">
    <property type="component" value="Unassembled WGS sequence"/>
</dbReference>
<dbReference type="RefSeq" id="WP_122917820.1">
    <property type="nucleotide sequence ID" value="NZ_RHHQ01000008.1"/>
</dbReference>
<evidence type="ECO:0000256" key="1">
    <source>
        <dbReference type="ARBA" id="ARBA00011073"/>
    </source>
</evidence>
<dbReference type="PRINTS" id="PR00723">
    <property type="entry name" value="SUBTILISIN"/>
</dbReference>
<gene>
    <name evidence="8" type="ORF">EDM56_10255</name>
</gene>
<evidence type="ECO:0000256" key="3">
    <source>
        <dbReference type="ARBA" id="ARBA00022801"/>
    </source>
</evidence>
<dbReference type="PANTHER" id="PTHR43806:SF65">
    <property type="entry name" value="SERINE PROTEASE APRX"/>
    <property type="match status" value="1"/>
</dbReference>
<feature type="active site" description="Charge relay system" evidence="5 6">
    <location>
        <position position="168"/>
    </location>
</feature>
<reference evidence="8 9" key="1">
    <citation type="submission" date="2018-10" db="EMBL/GenBank/DDBJ databases">
        <title>Phylogenomics of Brevibacillus.</title>
        <authorList>
            <person name="Dunlap C."/>
        </authorList>
    </citation>
    <scope>NUCLEOTIDE SEQUENCE [LARGE SCALE GENOMIC DNA]</scope>
    <source>
        <strain evidence="8 9">JCM 15716</strain>
    </source>
</reference>
<dbReference type="GO" id="GO:0006508">
    <property type="term" value="P:proteolysis"/>
    <property type="evidence" value="ECO:0007669"/>
    <property type="project" value="UniProtKB-KW"/>
</dbReference>
<protein>
    <submittedName>
        <fullName evidence="8">Peptidase S8</fullName>
    </submittedName>
</protein>
<comment type="caution">
    <text evidence="8">The sequence shown here is derived from an EMBL/GenBank/DDBJ whole genome shotgun (WGS) entry which is preliminary data.</text>
</comment>
<dbReference type="AlphaFoldDB" id="A0A3M8DNH8"/>
<accession>A0A3M8DNH8</accession>
<dbReference type="Gene3D" id="3.40.50.200">
    <property type="entry name" value="Peptidase S8/S53 domain"/>
    <property type="match status" value="1"/>
</dbReference>
<keyword evidence="9" id="KW-1185">Reference proteome</keyword>
<evidence type="ECO:0000256" key="5">
    <source>
        <dbReference type="PIRSR" id="PIRSR615500-1"/>
    </source>
</evidence>
<keyword evidence="4 6" id="KW-0720">Serine protease</keyword>
<proteinExistence type="inferred from homology"/>
<dbReference type="PROSITE" id="PS00137">
    <property type="entry name" value="SUBTILASE_HIS"/>
    <property type="match status" value="1"/>
</dbReference>
<evidence type="ECO:0000256" key="2">
    <source>
        <dbReference type="ARBA" id="ARBA00022670"/>
    </source>
</evidence>
<dbReference type="InterPro" id="IPR022398">
    <property type="entry name" value="Peptidase_S8_His-AS"/>
</dbReference>
<evidence type="ECO:0000313" key="8">
    <source>
        <dbReference type="EMBL" id="RNB89564.1"/>
    </source>
</evidence>
<keyword evidence="2 6" id="KW-0645">Protease</keyword>
<dbReference type="CDD" id="cd07487">
    <property type="entry name" value="Peptidases_S8_1"/>
    <property type="match status" value="1"/>
</dbReference>
<comment type="similarity">
    <text evidence="1 6">Belongs to the peptidase S8 family.</text>
</comment>
<organism evidence="8 9">
    <name type="scientific">Brevibacillus fluminis</name>
    <dbReference type="NCBI Taxonomy" id="511487"/>
    <lineage>
        <taxon>Bacteria</taxon>
        <taxon>Bacillati</taxon>
        <taxon>Bacillota</taxon>
        <taxon>Bacilli</taxon>
        <taxon>Bacillales</taxon>
        <taxon>Paenibacillaceae</taxon>
        <taxon>Brevibacillus</taxon>
    </lineage>
</organism>
<dbReference type="InterPro" id="IPR023827">
    <property type="entry name" value="Peptidase_S8_Asp-AS"/>
</dbReference>
<sequence length="421" mass="46299">MALYTTDWIRQHKHLLDLPLRKGLRRASPQTKKENARYPVIVQFKKKTLPSTIQSCKKQWGPSSFIAARRLGIIKAISGTATLSCLQKMCESKHVERIYLNQKAKMSLDVAAPSVGLTKSTTNRFTGKGVTIAILDTGIYPHPDLKGRIIAFRDIIRKRTKPYDDNGHGTHVAGCAAGYGNNSKGKVARRFIGAAPHAKLVGVKVLAKDGQGNFDDIIAGVQWCIRNRKKYGIRVLNLSLGAEPLSHNKNDPLCQAVARAVRVGLVTVVCAGNNGPNRRTIYTPGICPTAITVGATDDRNKLKQTAHKIARFSSRGPSIYGQLKPDLVAPGVNITSLRAPGSFLDRELVRHRVGRWYFTLSGCSMSTPLVAGTVACMLEENTKLTPRQVKSRLLQHTVHLVKTNRYAQGNGELNARFLKKK</sequence>
<keyword evidence="3 6" id="KW-0378">Hydrolase</keyword>
<dbReference type="SUPFAM" id="SSF52743">
    <property type="entry name" value="Subtilisin-like"/>
    <property type="match status" value="1"/>
</dbReference>
<dbReference type="InterPro" id="IPR015500">
    <property type="entry name" value="Peptidase_S8_subtilisin-rel"/>
</dbReference>
<evidence type="ECO:0000259" key="7">
    <source>
        <dbReference type="Pfam" id="PF00082"/>
    </source>
</evidence>
<feature type="active site" description="Charge relay system" evidence="5 6">
    <location>
        <position position="136"/>
    </location>
</feature>
<dbReference type="InterPro" id="IPR000209">
    <property type="entry name" value="Peptidase_S8/S53_dom"/>
</dbReference>
<dbReference type="InterPro" id="IPR036852">
    <property type="entry name" value="Peptidase_S8/S53_dom_sf"/>
</dbReference>
<dbReference type="InterPro" id="IPR050131">
    <property type="entry name" value="Peptidase_S8_subtilisin-like"/>
</dbReference>
<dbReference type="OrthoDB" id="9798386at2"/>
<evidence type="ECO:0000256" key="6">
    <source>
        <dbReference type="PROSITE-ProRule" id="PRU01240"/>
    </source>
</evidence>
<dbReference type="GO" id="GO:0004252">
    <property type="term" value="F:serine-type endopeptidase activity"/>
    <property type="evidence" value="ECO:0007669"/>
    <property type="project" value="UniProtKB-UniRule"/>
</dbReference>
<dbReference type="PROSITE" id="PS00136">
    <property type="entry name" value="SUBTILASE_ASP"/>
    <property type="match status" value="1"/>
</dbReference>
<name>A0A3M8DNH8_9BACL</name>
<feature type="domain" description="Peptidase S8/S53" evidence="7">
    <location>
        <begin position="127"/>
        <end position="411"/>
    </location>
</feature>
<evidence type="ECO:0000313" key="9">
    <source>
        <dbReference type="Proteomes" id="UP000271031"/>
    </source>
</evidence>
<dbReference type="PROSITE" id="PS51892">
    <property type="entry name" value="SUBTILASE"/>
    <property type="match status" value="1"/>
</dbReference>
<dbReference type="EMBL" id="RHHQ01000008">
    <property type="protein sequence ID" value="RNB89564.1"/>
    <property type="molecule type" value="Genomic_DNA"/>
</dbReference>
<dbReference type="PANTHER" id="PTHR43806">
    <property type="entry name" value="PEPTIDASE S8"/>
    <property type="match status" value="1"/>
</dbReference>
<dbReference type="Pfam" id="PF00082">
    <property type="entry name" value="Peptidase_S8"/>
    <property type="match status" value="1"/>
</dbReference>
<feature type="active site" description="Charge relay system" evidence="5 6">
    <location>
        <position position="364"/>
    </location>
</feature>
<evidence type="ECO:0000256" key="4">
    <source>
        <dbReference type="ARBA" id="ARBA00022825"/>
    </source>
</evidence>